<dbReference type="Proteomes" id="UP000001962">
    <property type="component" value="Chromosome"/>
</dbReference>
<dbReference type="PANTHER" id="PTHR40661">
    <property type="match status" value="1"/>
</dbReference>
<dbReference type="AlphaFoldDB" id="Q0A746"/>
<dbReference type="OrthoDB" id="5959816at2"/>
<reference evidence="6" key="1">
    <citation type="submission" date="2006-08" db="EMBL/GenBank/DDBJ databases">
        <title>Complete sequence of Alkalilimnicola ehrilichei MLHE-1.</title>
        <authorList>
            <person name="Copeland A."/>
            <person name="Lucas S."/>
            <person name="Lapidus A."/>
            <person name="Barry K."/>
            <person name="Detter J.C."/>
            <person name="Glavina del Rio T."/>
            <person name="Hammon N."/>
            <person name="Israni S."/>
            <person name="Dalin E."/>
            <person name="Tice H."/>
            <person name="Pitluck S."/>
            <person name="Sims D."/>
            <person name="Brettin T."/>
            <person name="Bruce D."/>
            <person name="Han C."/>
            <person name="Tapia R."/>
            <person name="Gilna P."/>
            <person name="Schmutz J."/>
            <person name="Larimer F."/>
            <person name="Land M."/>
            <person name="Hauser L."/>
            <person name="Kyrpides N."/>
            <person name="Mikhailova N."/>
            <person name="Oremland R.S."/>
            <person name="Hoeft S.E."/>
            <person name="Switzer-Blum J."/>
            <person name="Kulp T."/>
            <person name="King G."/>
            <person name="Tabita R."/>
            <person name="Witte B."/>
            <person name="Santini J.M."/>
            <person name="Basu P."/>
            <person name="Hollibaugh J.T."/>
            <person name="Xie G."/>
            <person name="Stolz J.F."/>
            <person name="Richardson P."/>
        </authorList>
    </citation>
    <scope>NUCLEOTIDE SEQUENCE [LARGE SCALE GENOMIC DNA]</scope>
    <source>
        <strain evidence="6">ATCC BAA-1101 / DSM 17681 / MLHE-1</strain>
    </source>
</reference>
<keyword evidence="3" id="KW-0804">Transcription</keyword>
<protein>
    <submittedName>
        <fullName evidence="5">Putative phage repressor</fullName>
    </submittedName>
</protein>
<dbReference type="SUPFAM" id="SSF51306">
    <property type="entry name" value="LexA/Signal peptidase"/>
    <property type="match status" value="1"/>
</dbReference>
<dbReference type="EMBL" id="CP000453">
    <property type="protein sequence ID" value="ABI57341.1"/>
    <property type="molecule type" value="Genomic_DNA"/>
</dbReference>
<evidence type="ECO:0000313" key="6">
    <source>
        <dbReference type="Proteomes" id="UP000001962"/>
    </source>
</evidence>
<keyword evidence="1" id="KW-0805">Transcription regulation</keyword>
<dbReference type="eggNOG" id="COG2932">
    <property type="taxonomic scope" value="Bacteria"/>
</dbReference>
<dbReference type="PANTHER" id="PTHR40661:SF3">
    <property type="entry name" value="FELS-1 PROPHAGE TRANSCRIPTIONAL REGULATOR"/>
    <property type="match status" value="1"/>
</dbReference>
<dbReference type="KEGG" id="aeh:Mlg_1999"/>
<evidence type="ECO:0000313" key="5">
    <source>
        <dbReference type="EMBL" id="ABI57341.1"/>
    </source>
</evidence>
<evidence type="ECO:0000256" key="2">
    <source>
        <dbReference type="ARBA" id="ARBA00023125"/>
    </source>
</evidence>
<dbReference type="PROSITE" id="PS50943">
    <property type="entry name" value="HTH_CROC1"/>
    <property type="match status" value="1"/>
</dbReference>
<dbReference type="HOGENOM" id="CLU_066192_1_2_6"/>
<keyword evidence="6" id="KW-1185">Reference proteome</keyword>
<dbReference type="InterPro" id="IPR036286">
    <property type="entry name" value="LexA/Signal_pep-like_sf"/>
</dbReference>
<dbReference type="InterPro" id="IPR001387">
    <property type="entry name" value="Cro/C1-type_HTH"/>
</dbReference>
<keyword evidence="2" id="KW-0238">DNA-binding</keyword>
<dbReference type="Pfam" id="PF00717">
    <property type="entry name" value="Peptidase_S24"/>
    <property type="match status" value="1"/>
</dbReference>
<dbReference type="SUPFAM" id="SSF47413">
    <property type="entry name" value="lambda repressor-like DNA-binding domains"/>
    <property type="match status" value="1"/>
</dbReference>
<dbReference type="Gene3D" id="2.10.109.10">
    <property type="entry name" value="Umud Fragment, subunit A"/>
    <property type="match status" value="1"/>
</dbReference>
<dbReference type="GO" id="GO:0003677">
    <property type="term" value="F:DNA binding"/>
    <property type="evidence" value="ECO:0007669"/>
    <property type="project" value="UniProtKB-KW"/>
</dbReference>
<accession>Q0A746</accession>
<name>Q0A746_ALKEH</name>
<gene>
    <name evidence="5" type="ordered locus">Mlg_1999</name>
</gene>
<organism evidence="5 6">
    <name type="scientific">Alkalilimnicola ehrlichii (strain ATCC BAA-1101 / DSM 17681 / MLHE-1)</name>
    <dbReference type="NCBI Taxonomy" id="187272"/>
    <lineage>
        <taxon>Bacteria</taxon>
        <taxon>Pseudomonadati</taxon>
        <taxon>Pseudomonadota</taxon>
        <taxon>Gammaproteobacteria</taxon>
        <taxon>Chromatiales</taxon>
        <taxon>Ectothiorhodospiraceae</taxon>
        <taxon>Alkalilimnicola</taxon>
    </lineage>
</organism>
<evidence type="ECO:0000256" key="3">
    <source>
        <dbReference type="ARBA" id="ARBA00023163"/>
    </source>
</evidence>
<dbReference type="InterPro" id="IPR010982">
    <property type="entry name" value="Lambda_DNA-bd_dom_sf"/>
</dbReference>
<evidence type="ECO:0000256" key="1">
    <source>
        <dbReference type="ARBA" id="ARBA00023015"/>
    </source>
</evidence>
<dbReference type="CDD" id="cd06529">
    <property type="entry name" value="S24_LexA-like"/>
    <property type="match status" value="1"/>
</dbReference>
<proteinExistence type="predicted"/>
<dbReference type="InterPro" id="IPR039418">
    <property type="entry name" value="LexA-like"/>
</dbReference>
<evidence type="ECO:0000259" key="4">
    <source>
        <dbReference type="PROSITE" id="PS50943"/>
    </source>
</evidence>
<dbReference type="InterPro" id="IPR015927">
    <property type="entry name" value="Peptidase_S24_S26A/B/C"/>
</dbReference>
<sequence length="247" mass="27447">MHKAQEQQRLKEVMSGGEREAESVGAAFSRRLRLAIGDQPVFRFAQKCGMSDSLIRKYLEGSMPGLEKLIMIARAADIRVGWLATGELPVRDCGETAGLRVASSLQTRYAGEFALIPWYDAQSHPSADQPAEQRMLERLAFRRDWLLGEGLAPDGLVLVGAGGDSMVPTVADGDLLLVDTREQEPAEDAIYVLRLEHHVVAKRLQVDWKGGLWVRSDNPQYADQHISTEDAAELNIVGRVVWMARRI</sequence>
<feature type="domain" description="HTH cro/C1-type" evidence="4">
    <location>
        <begin position="44"/>
        <end position="83"/>
    </location>
</feature>